<feature type="transmembrane region" description="Helical" evidence="1">
    <location>
        <begin position="40"/>
        <end position="60"/>
    </location>
</feature>
<proteinExistence type="predicted"/>
<dbReference type="GeneID" id="92029589"/>
<dbReference type="Proteomes" id="UP001360953">
    <property type="component" value="Unassembled WGS sequence"/>
</dbReference>
<keyword evidence="3" id="KW-1185">Reference proteome</keyword>
<keyword evidence="1" id="KW-1133">Transmembrane helix</keyword>
<evidence type="ECO:0000313" key="3">
    <source>
        <dbReference type="Proteomes" id="UP001360953"/>
    </source>
</evidence>
<feature type="non-terminal residue" evidence="2">
    <location>
        <position position="1"/>
    </location>
</feature>
<feature type="non-terminal residue" evidence="2">
    <location>
        <position position="355"/>
    </location>
</feature>
<comment type="caution">
    <text evidence="2">The sequence shown here is derived from an EMBL/GenBank/DDBJ whole genome shotgun (WGS) entry which is preliminary data.</text>
</comment>
<keyword evidence="1" id="KW-0812">Transmembrane</keyword>
<sequence>DDSITGIQGLFMIDRTTGAFEFWVVKLIDILWDLFVGRGLQWLAGWISYVVFSSALLRAIEASPIPYRTFIRLSLGTPSIASIWSLLADLSRYSRKRSTLLFVYVALASAYVLAMPTLFGAMTGYINKSTSFTNLPDSGGQFVHTDSLSLGFLAEGLDGFSNKTCVETTDAVVRKMRARLYNCKWSPERRSKLMSLGPAKTCKESQQAFCSEETGFMLGGHNYTFWEIYNATTHSRSLNMAGELYCYGTTAYVFPEGISKSSQCLPNTDNPGYQWGFSALLSSVVLIVQLIWGCTMYIVWVEAQVNSRLLRSGYRLTELRGAFAFAAAAEATTGMEASELKGSSVKSLEKFLFDK</sequence>
<dbReference type="EMBL" id="JBBPEH010000010">
    <property type="protein sequence ID" value="KAK7532815.1"/>
    <property type="molecule type" value="Genomic_DNA"/>
</dbReference>
<protein>
    <submittedName>
        <fullName evidence="2">Uncharacterized protein</fullName>
    </submittedName>
</protein>
<organism evidence="2 3">
    <name type="scientific">Phyllosticta citribraziliensis</name>
    <dbReference type="NCBI Taxonomy" id="989973"/>
    <lineage>
        <taxon>Eukaryota</taxon>
        <taxon>Fungi</taxon>
        <taxon>Dikarya</taxon>
        <taxon>Ascomycota</taxon>
        <taxon>Pezizomycotina</taxon>
        <taxon>Dothideomycetes</taxon>
        <taxon>Dothideomycetes incertae sedis</taxon>
        <taxon>Botryosphaeriales</taxon>
        <taxon>Phyllostictaceae</taxon>
        <taxon>Phyllosticta</taxon>
    </lineage>
</organism>
<feature type="transmembrane region" description="Helical" evidence="1">
    <location>
        <begin position="275"/>
        <end position="301"/>
    </location>
</feature>
<feature type="transmembrane region" description="Helical" evidence="1">
    <location>
        <begin position="101"/>
        <end position="126"/>
    </location>
</feature>
<name>A0ABR1LG00_9PEZI</name>
<keyword evidence="1" id="KW-0472">Membrane</keyword>
<gene>
    <name evidence="2" type="ORF">J3D65DRAFT_532498</name>
</gene>
<reference evidence="2 3" key="1">
    <citation type="submission" date="2024-04" db="EMBL/GenBank/DDBJ databases">
        <title>Phyllosticta paracitricarpa is synonymous to the EU quarantine fungus P. citricarpa based on phylogenomic analyses.</title>
        <authorList>
            <consortium name="Lawrence Berkeley National Laboratory"/>
            <person name="Van ingen-buijs V.A."/>
            <person name="Van westerhoven A.C."/>
            <person name="Haridas S."/>
            <person name="Skiadas P."/>
            <person name="Martin F."/>
            <person name="Groenewald J.Z."/>
            <person name="Crous P.W."/>
            <person name="Seidl M.F."/>
        </authorList>
    </citation>
    <scope>NUCLEOTIDE SEQUENCE [LARGE SCALE GENOMIC DNA]</scope>
    <source>
        <strain evidence="2 3">CPC 17464</strain>
    </source>
</reference>
<evidence type="ECO:0000256" key="1">
    <source>
        <dbReference type="SAM" id="Phobius"/>
    </source>
</evidence>
<evidence type="ECO:0000313" key="2">
    <source>
        <dbReference type="EMBL" id="KAK7532815.1"/>
    </source>
</evidence>
<dbReference type="RefSeq" id="XP_066652208.1">
    <property type="nucleotide sequence ID" value="XM_066796683.1"/>
</dbReference>
<accession>A0ABR1LG00</accession>